<feature type="signal peptide" evidence="2">
    <location>
        <begin position="1"/>
        <end position="37"/>
    </location>
</feature>
<dbReference type="RefSeq" id="WP_067907091.1">
    <property type="nucleotide sequence ID" value="NZ_KQ954244.1"/>
</dbReference>
<protein>
    <submittedName>
        <fullName evidence="3">Conjugal transfer protein TrbJ</fullName>
    </submittedName>
</protein>
<name>A0A117UXI6_9SPHN</name>
<dbReference type="NCBIfam" id="TIGR02780">
    <property type="entry name" value="TrbJ_Ti"/>
    <property type="match status" value="1"/>
</dbReference>
<feature type="chain" id="PRO_5007157070" evidence="2">
    <location>
        <begin position="38"/>
        <end position="259"/>
    </location>
</feature>
<reference evidence="3 4" key="1">
    <citation type="submission" date="2015-10" db="EMBL/GenBank/DDBJ databases">
        <title>Draft genome sequence of Novosphingobium fuchskuhlense DSM 25065 isolated from a surface water sample of the southwest basin of Lake Grosse Fuchskuhle.</title>
        <authorList>
            <person name="Ruckert C."/>
            <person name="Winkler A."/>
            <person name="Glaeser J."/>
            <person name="Grossart H.-P."/>
            <person name="Kalinowski J."/>
            <person name="Glaeser S."/>
        </authorList>
    </citation>
    <scope>NUCLEOTIDE SEQUENCE [LARGE SCALE GENOMIC DNA]</scope>
    <source>
        <strain evidence="3 4">FNE08-7</strain>
    </source>
</reference>
<dbReference type="NCBIfam" id="NF010448">
    <property type="entry name" value="PRK13874.1"/>
    <property type="match status" value="1"/>
</dbReference>
<proteinExistence type="predicted"/>
<dbReference type="InterPro" id="IPR014147">
    <property type="entry name" value="T4SS_TrbJ"/>
</dbReference>
<dbReference type="STRING" id="1117702.AQZ52_05475"/>
<organism evidence="3 4">
    <name type="scientific">Novosphingobium fuchskuhlense</name>
    <dbReference type="NCBI Taxonomy" id="1117702"/>
    <lineage>
        <taxon>Bacteria</taxon>
        <taxon>Pseudomonadati</taxon>
        <taxon>Pseudomonadota</taxon>
        <taxon>Alphaproteobacteria</taxon>
        <taxon>Sphingomonadales</taxon>
        <taxon>Sphingomonadaceae</taxon>
        <taxon>Novosphingobium</taxon>
    </lineage>
</organism>
<evidence type="ECO:0000256" key="2">
    <source>
        <dbReference type="SAM" id="SignalP"/>
    </source>
</evidence>
<keyword evidence="1" id="KW-0175">Coiled coil</keyword>
<accession>A0A117UXI6</accession>
<sequence>MTPRCLAGRRLAGRRLAAALLSAAIVLTPMMAPPAYAQFGGVVFDPSNYAQNVMTAARSLQQINNQIQQIENQTQSLINQAKNLASMPYSLVSTITAQIQHTEQLITQAQRIAYSISSIDQAFTSNYGAINLNLSQQQMVAQAQQRWQTSLAGLQDAMRMQATVVGNITTARSNVTALGTSSQSASGALQVGQISNQLLIQISQQLSDLIALEAADGRAQAMIAASKATGQNQGATQMQTFLTPGTGYQPGTVKMFHGN</sequence>
<evidence type="ECO:0000313" key="4">
    <source>
        <dbReference type="Proteomes" id="UP000058012"/>
    </source>
</evidence>
<gene>
    <name evidence="3" type="ORF">AQZ52_05475</name>
</gene>
<keyword evidence="2" id="KW-0732">Signal</keyword>
<keyword evidence="4" id="KW-1185">Reference proteome</keyword>
<dbReference type="OrthoDB" id="9807335at2"/>
<feature type="coiled-coil region" evidence="1">
    <location>
        <begin position="53"/>
        <end position="87"/>
    </location>
</feature>
<evidence type="ECO:0000313" key="3">
    <source>
        <dbReference type="EMBL" id="KUR72686.1"/>
    </source>
</evidence>
<dbReference type="AlphaFoldDB" id="A0A117UXI6"/>
<dbReference type="SUPFAM" id="SSF101082">
    <property type="entry name" value="Typo IV secretion system protein TraC"/>
    <property type="match status" value="1"/>
</dbReference>
<evidence type="ECO:0000256" key="1">
    <source>
        <dbReference type="SAM" id="Coils"/>
    </source>
</evidence>
<comment type="caution">
    <text evidence="3">The sequence shown here is derived from an EMBL/GenBank/DDBJ whole genome shotgun (WGS) entry which is preliminary data.</text>
</comment>
<dbReference type="EMBL" id="LLZS01000003">
    <property type="protein sequence ID" value="KUR72686.1"/>
    <property type="molecule type" value="Genomic_DNA"/>
</dbReference>
<dbReference type="Proteomes" id="UP000058012">
    <property type="component" value="Unassembled WGS sequence"/>
</dbReference>